<organism evidence="1 2">
    <name type="scientific">Paramecium sonneborni</name>
    <dbReference type="NCBI Taxonomy" id="65129"/>
    <lineage>
        <taxon>Eukaryota</taxon>
        <taxon>Sar</taxon>
        <taxon>Alveolata</taxon>
        <taxon>Ciliophora</taxon>
        <taxon>Intramacronucleata</taxon>
        <taxon>Oligohymenophorea</taxon>
        <taxon>Peniculida</taxon>
        <taxon>Parameciidae</taxon>
        <taxon>Paramecium</taxon>
    </lineage>
</organism>
<sequence>MLYAIMGLQFFVNKSDEPQRLTQIHSFNGIGRSWRKVFIQLQIMMQLLF</sequence>
<gene>
    <name evidence="1" type="ORF">PSON_ATCC_30995.1.T1520120</name>
</gene>
<keyword evidence="2" id="KW-1185">Reference proteome</keyword>
<comment type="caution">
    <text evidence="1">The sequence shown here is derived from an EMBL/GenBank/DDBJ whole genome shotgun (WGS) entry which is preliminary data.</text>
</comment>
<evidence type="ECO:0000313" key="2">
    <source>
        <dbReference type="Proteomes" id="UP000692954"/>
    </source>
</evidence>
<accession>A0A8S1RDD0</accession>
<protein>
    <submittedName>
        <fullName evidence="1">Uncharacterized protein</fullName>
    </submittedName>
</protein>
<name>A0A8S1RDD0_9CILI</name>
<dbReference type="EMBL" id="CAJJDN010000152">
    <property type="protein sequence ID" value="CAD8124655.1"/>
    <property type="molecule type" value="Genomic_DNA"/>
</dbReference>
<reference evidence="1" key="1">
    <citation type="submission" date="2021-01" db="EMBL/GenBank/DDBJ databases">
        <authorList>
            <consortium name="Genoscope - CEA"/>
            <person name="William W."/>
        </authorList>
    </citation>
    <scope>NUCLEOTIDE SEQUENCE</scope>
</reference>
<dbReference type="Proteomes" id="UP000692954">
    <property type="component" value="Unassembled WGS sequence"/>
</dbReference>
<proteinExistence type="predicted"/>
<dbReference type="AlphaFoldDB" id="A0A8S1RDD0"/>
<evidence type="ECO:0000313" key="1">
    <source>
        <dbReference type="EMBL" id="CAD8124655.1"/>
    </source>
</evidence>